<proteinExistence type="predicted"/>
<comment type="caution">
    <text evidence="2">The sequence shown here is derived from an EMBL/GenBank/DDBJ whole genome shotgun (WGS) entry which is preliminary data.</text>
</comment>
<name>A0ABT0PM51_9GAMM</name>
<accession>A0ABT0PM51</accession>
<sequence>MQPSETASFAARTVDEISPELKAFRRLAPFLQDTLADMDMSTFVTKCASKYLISHKVSGSVNDLTRKAQTPGQQDMAKSLVRRLHQKIKGSENPGALCGRIAGEFKNAGQTRSLCDYIGRLAKNDSVAVEFNKASETIADNIQHSSSRVATQLCSVGIITDAERKEASDPGYNLGVQNAAEVMEALEETISNKSDALETLRDCMDDMFSGPLYFLSQRDDLFKV</sequence>
<feature type="non-terminal residue" evidence="2">
    <location>
        <position position="224"/>
    </location>
</feature>
<organism evidence="2 3">
    <name type="scientific">Parendozoicomonas callyspongiae</name>
    <dbReference type="NCBI Taxonomy" id="2942213"/>
    <lineage>
        <taxon>Bacteria</taxon>
        <taxon>Pseudomonadati</taxon>
        <taxon>Pseudomonadota</taxon>
        <taxon>Gammaproteobacteria</taxon>
        <taxon>Oceanospirillales</taxon>
        <taxon>Endozoicomonadaceae</taxon>
        <taxon>Parendozoicomonas</taxon>
    </lineage>
</organism>
<evidence type="ECO:0000256" key="1">
    <source>
        <dbReference type="SAM" id="Coils"/>
    </source>
</evidence>
<feature type="coiled-coil region" evidence="1">
    <location>
        <begin position="176"/>
        <end position="203"/>
    </location>
</feature>
<keyword evidence="3" id="KW-1185">Reference proteome</keyword>
<evidence type="ECO:0000313" key="3">
    <source>
        <dbReference type="Proteomes" id="UP001203338"/>
    </source>
</evidence>
<dbReference type="RefSeq" id="WP_249702029.1">
    <property type="nucleotide sequence ID" value="NZ_JAMFLX010000132.1"/>
</dbReference>
<reference evidence="2 3" key="1">
    <citation type="submission" date="2022-05" db="EMBL/GenBank/DDBJ databases">
        <authorList>
            <person name="Park J.-S."/>
        </authorList>
    </citation>
    <scope>NUCLEOTIDE SEQUENCE [LARGE SCALE GENOMIC DNA]</scope>
    <source>
        <strain evidence="2 3">2012CJ34-2</strain>
    </source>
</reference>
<gene>
    <name evidence="2" type="ORF">M3P05_20630</name>
</gene>
<protein>
    <submittedName>
        <fullName evidence="2">Uncharacterized protein</fullName>
    </submittedName>
</protein>
<dbReference type="Proteomes" id="UP001203338">
    <property type="component" value="Unassembled WGS sequence"/>
</dbReference>
<evidence type="ECO:0000313" key="2">
    <source>
        <dbReference type="EMBL" id="MCL6272326.1"/>
    </source>
</evidence>
<keyword evidence="1" id="KW-0175">Coiled coil</keyword>
<dbReference type="EMBL" id="JAMFLX010000132">
    <property type="protein sequence ID" value="MCL6272326.1"/>
    <property type="molecule type" value="Genomic_DNA"/>
</dbReference>